<dbReference type="SMART" id="SM00448">
    <property type="entry name" value="REC"/>
    <property type="match status" value="1"/>
</dbReference>
<evidence type="ECO:0000313" key="5">
    <source>
        <dbReference type="Proteomes" id="UP000176339"/>
    </source>
</evidence>
<dbReference type="AlphaFoldDB" id="A0A1F5NZG9"/>
<dbReference type="PANTHER" id="PTHR44591">
    <property type="entry name" value="STRESS RESPONSE REGULATOR PROTEIN 1"/>
    <property type="match status" value="1"/>
</dbReference>
<gene>
    <name evidence="4" type="ORF">A2846_01775</name>
</gene>
<dbReference type="SUPFAM" id="SSF52172">
    <property type="entry name" value="CheY-like"/>
    <property type="match status" value="1"/>
</dbReference>
<dbReference type="Pfam" id="PF00072">
    <property type="entry name" value="Response_reg"/>
    <property type="match status" value="1"/>
</dbReference>
<accession>A0A1F5NZG9</accession>
<protein>
    <recommendedName>
        <fullName evidence="3">Response regulatory domain-containing protein</fullName>
    </recommendedName>
</protein>
<dbReference type="InterPro" id="IPR011006">
    <property type="entry name" value="CheY-like_superfamily"/>
</dbReference>
<dbReference type="InterPro" id="IPR001789">
    <property type="entry name" value="Sig_transdc_resp-reg_receiver"/>
</dbReference>
<organism evidence="4 5">
    <name type="scientific">Candidatus Doudnabacteria bacterium RIFCSPHIGHO2_01_FULL_49_9</name>
    <dbReference type="NCBI Taxonomy" id="1817827"/>
    <lineage>
        <taxon>Bacteria</taxon>
        <taxon>Candidatus Doudnaibacteriota</taxon>
    </lineage>
</organism>
<proteinExistence type="predicted"/>
<dbReference type="GO" id="GO:0000160">
    <property type="term" value="P:phosphorelay signal transduction system"/>
    <property type="evidence" value="ECO:0007669"/>
    <property type="project" value="InterPro"/>
</dbReference>
<evidence type="ECO:0000259" key="3">
    <source>
        <dbReference type="PROSITE" id="PS50110"/>
    </source>
</evidence>
<evidence type="ECO:0000313" key="4">
    <source>
        <dbReference type="EMBL" id="OGE83018.1"/>
    </source>
</evidence>
<keyword evidence="1 2" id="KW-0597">Phosphoprotein</keyword>
<name>A0A1F5NZG9_9BACT</name>
<dbReference type="Proteomes" id="UP000176339">
    <property type="component" value="Unassembled WGS sequence"/>
</dbReference>
<dbReference type="Gene3D" id="3.40.50.2300">
    <property type="match status" value="1"/>
</dbReference>
<sequence length="135" mass="15061">MDKVLLIVEDNPSVMDLYETAFKLNSFDVEKAYNGDEALQRLSGSLHKPAVILLDIMMSKMNGFDLLAKLKQNPELQRIPVVILSNLAQQHDVDKGLELGAVLYLVKSQYDPQEVVDRVTSVLQRYDGKSKAAGV</sequence>
<dbReference type="InterPro" id="IPR050595">
    <property type="entry name" value="Bact_response_regulator"/>
</dbReference>
<dbReference type="PROSITE" id="PS50110">
    <property type="entry name" value="RESPONSE_REGULATORY"/>
    <property type="match status" value="1"/>
</dbReference>
<feature type="domain" description="Response regulatory" evidence="3">
    <location>
        <begin position="4"/>
        <end position="122"/>
    </location>
</feature>
<reference evidence="4 5" key="1">
    <citation type="journal article" date="2016" name="Nat. Commun.">
        <title>Thousands of microbial genomes shed light on interconnected biogeochemical processes in an aquifer system.</title>
        <authorList>
            <person name="Anantharaman K."/>
            <person name="Brown C.T."/>
            <person name="Hug L.A."/>
            <person name="Sharon I."/>
            <person name="Castelle C.J."/>
            <person name="Probst A.J."/>
            <person name="Thomas B.C."/>
            <person name="Singh A."/>
            <person name="Wilkins M.J."/>
            <person name="Karaoz U."/>
            <person name="Brodie E.L."/>
            <person name="Williams K.H."/>
            <person name="Hubbard S.S."/>
            <person name="Banfield J.F."/>
        </authorList>
    </citation>
    <scope>NUCLEOTIDE SEQUENCE [LARGE SCALE GENOMIC DNA]</scope>
</reference>
<evidence type="ECO:0000256" key="2">
    <source>
        <dbReference type="PROSITE-ProRule" id="PRU00169"/>
    </source>
</evidence>
<comment type="caution">
    <text evidence="4">The sequence shown here is derived from an EMBL/GenBank/DDBJ whole genome shotgun (WGS) entry which is preliminary data.</text>
</comment>
<evidence type="ECO:0000256" key="1">
    <source>
        <dbReference type="ARBA" id="ARBA00022553"/>
    </source>
</evidence>
<dbReference type="EMBL" id="MFEN01000056">
    <property type="protein sequence ID" value="OGE83018.1"/>
    <property type="molecule type" value="Genomic_DNA"/>
</dbReference>
<feature type="modified residue" description="4-aspartylphosphate" evidence="2">
    <location>
        <position position="55"/>
    </location>
</feature>
<dbReference type="PANTHER" id="PTHR44591:SF3">
    <property type="entry name" value="RESPONSE REGULATORY DOMAIN-CONTAINING PROTEIN"/>
    <property type="match status" value="1"/>
</dbReference>